<dbReference type="Gene3D" id="3.40.50.1460">
    <property type="match status" value="1"/>
</dbReference>
<feature type="compositionally biased region" description="Polar residues" evidence="3">
    <location>
        <begin position="133"/>
        <end position="147"/>
    </location>
</feature>
<evidence type="ECO:0000259" key="4">
    <source>
        <dbReference type="PROSITE" id="PS50207"/>
    </source>
</evidence>
<evidence type="ECO:0000313" key="6">
    <source>
        <dbReference type="Proteomes" id="UP000887574"/>
    </source>
</evidence>
<feature type="domain" description="Caspase family p10" evidence="4">
    <location>
        <begin position="167"/>
        <end position="256"/>
    </location>
</feature>
<dbReference type="AlphaFoldDB" id="A0A915EKU0"/>
<dbReference type="InterPro" id="IPR033139">
    <property type="entry name" value="Caspase_cys_AS"/>
</dbReference>
<dbReference type="Pfam" id="PF00656">
    <property type="entry name" value="Peptidase_C14"/>
    <property type="match status" value="1"/>
</dbReference>
<dbReference type="InterPro" id="IPR001309">
    <property type="entry name" value="Pept_C14_p20"/>
</dbReference>
<proteinExistence type="inferred from homology"/>
<dbReference type="GO" id="GO:0004197">
    <property type="term" value="F:cysteine-type endopeptidase activity"/>
    <property type="evidence" value="ECO:0007669"/>
    <property type="project" value="InterPro"/>
</dbReference>
<dbReference type="InterPro" id="IPR052039">
    <property type="entry name" value="Caspase-related_regulators"/>
</dbReference>
<name>A0A915EKU0_9BILA</name>
<feature type="compositionally biased region" description="Basic and acidic residues" evidence="3">
    <location>
        <begin position="150"/>
        <end position="161"/>
    </location>
</feature>
<dbReference type="PANTHER" id="PTHR22576">
    <property type="entry name" value="MUCOSA ASSOCIATED LYMPHOID TISSUE LYMPHOMA TRANSLOCATION PROTEIN 1/PARACASPASE"/>
    <property type="match status" value="1"/>
</dbReference>
<evidence type="ECO:0000256" key="1">
    <source>
        <dbReference type="ARBA" id="ARBA00010134"/>
    </source>
</evidence>
<feature type="compositionally biased region" description="Low complexity" evidence="3">
    <location>
        <begin position="122"/>
        <end position="132"/>
    </location>
</feature>
<accession>A0A915EKU0</accession>
<dbReference type="PROSITE" id="PS01122">
    <property type="entry name" value="CASPASE_CYS"/>
    <property type="match status" value="1"/>
</dbReference>
<dbReference type="PROSITE" id="PS50208">
    <property type="entry name" value="CASPASE_P20"/>
    <property type="match status" value="1"/>
</dbReference>
<feature type="region of interest" description="Disordered" evidence="3">
    <location>
        <begin position="116"/>
        <end position="161"/>
    </location>
</feature>
<dbReference type="InterPro" id="IPR015917">
    <property type="entry name" value="Pept_C14A"/>
</dbReference>
<dbReference type="SMART" id="SM00115">
    <property type="entry name" value="CASc"/>
    <property type="match status" value="1"/>
</dbReference>
<dbReference type="InterPro" id="IPR011600">
    <property type="entry name" value="Pept_C14_caspase"/>
</dbReference>
<dbReference type="SUPFAM" id="SSF52129">
    <property type="entry name" value="Caspase-like"/>
    <property type="match status" value="1"/>
</dbReference>
<dbReference type="Proteomes" id="UP000887574">
    <property type="component" value="Unplaced"/>
</dbReference>
<feature type="domain" description="Caspase family p20" evidence="5">
    <location>
        <begin position="1"/>
        <end position="53"/>
    </location>
</feature>
<dbReference type="PROSITE" id="PS50207">
    <property type="entry name" value="CASPASE_P10"/>
    <property type="match status" value="1"/>
</dbReference>
<dbReference type="InterPro" id="IPR002138">
    <property type="entry name" value="Pept_C14_p10"/>
</dbReference>
<organism evidence="6 7">
    <name type="scientific">Ditylenchus dipsaci</name>
    <dbReference type="NCBI Taxonomy" id="166011"/>
    <lineage>
        <taxon>Eukaryota</taxon>
        <taxon>Metazoa</taxon>
        <taxon>Ecdysozoa</taxon>
        <taxon>Nematoda</taxon>
        <taxon>Chromadorea</taxon>
        <taxon>Rhabditida</taxon>
        <taxon>Tylenchina</taxon>
        <taxon>Tylenchomorpha</taxon>
        <taxon>Sphaerularioidea</taxon>
        <taxon>Anguinidae</taxon>
        <taxon>Anguininae</taxon>
        <taxon>Ditylenchus</taxon>
    </lineage>
</organism>
<comment type="similarity">
    <text evidence="1 2">Belongs to the peptidase C14A family.</text>
</comment>
<evidence type="ECO:0000256" key="3">
    <source>
        <dbReference type="SAM" id="MobiDB-lite"/>
    </source>
</evidence>
<dbReference type="GO" id="GO:0006508">
    <property type="term" value="P:proteolysis"/>
    <property type="evidence" value="ECO:0007669"/>
    <property type="project" value="InterPro"/>
</dbReference>
<evidence type="ECO:0000256" key="2">
    <source>
        <dbReference type="RuleBase" id="RU003971"/>
    </source>
</evidence>
<dbReference type="WBParaSite" id="jg7368">
    <property type="protein sequence ID" value="jg7368"/>
    <property type="gene ID" value="jg7368"/>
</dbReference>
<sequence>MVVLTHGEYDYFTGVDGNKVNLHRFLSSMNSRNAPKLAGKPKIFIMQACRGVPIDRPDALFNFHTKKQSEFQTRFSPNDRKHSLVDHSSFSLFSCIGLKSPATSAAIPPPTLISAPFPLPNTSPSTSTQSSTYCNRQHQSYNEQSPAKETVNESHPKGVEPDRKLYKVVKEPSDADMLICYATTPNYVSWRNSMNGTWFVQSICEVFSKHAANEDIVTMLTRVNKQVAHVYESSSTGAKQIPEMASRLRKKFYFFPGIDTE</sequence>
<dbReference type="PANTHER" id="PTHR22576:SF41">
    <property type="entry name" value="CASPASE 14, APOPTOSIS-RELATED CYSTEINE PEPTIDASE"/>
    <property type="match status" value="1"/>
</dbReference>
<dbReference type="InterPro" id="IPR029030">
    <property type="entry name" value="Caspase-like_dom_sf"/>
</dbReference>
<evidence type="ECO:0000259" key="5">
    <source>
        <dbReference type="PROSITE" id="PS50208"/>
    </source>
</evidence>
<dbReference type="Gene3D" id="3.30.70.1470">
    <property type="entry name" value="Caspase-like"/>
    <property type="match status" value="1"/>
</dbReference>
<evidence type="ECO:0000313" key="7">
    <source>
        <dbReference type="WBParaSite" id="jg7368"/>
    </source>
</evidence>
<reference evidence="7" key="1">
    <citation type="submission" date="2022-11" db="UniProtKB">
        <authorList>
            <consortium name="WormBaseParasite"/>
        </authorList>
    </citation>
    <scope>IDENTIFICATION</scope>
</reference>
<protein>
    <submittedName>
        <fullName evidence="7">Uncharacterized protein</fullName>
    </submittedName>
</protein>
<keyword evidence="6" id="KW-1185">Reference proteome</keyword>